<accession>A0A7W9Q6J9</accession>
<keyword evidence="4" id="KW-1185">Reference proteome</keyword>
<dbReference type="RefSeq" id="WP_184570045.1">
    <property type="nucleotide sequence ID" value="NZ_JACHJL010000003.1"/>
</dbReference>
<name>A0A7W9Q6J9_9ACTN</name>
<feature type="region of interest" description="Disordered" evidence="1">
    <location>
        <begin position="120"/>
        <end position="160"/>
    </location>
</feature>
<protein>
    <recommendedName>
        <fullName evidence="2">Transcription regulator TrmB C-terminal domain-containing protein</fullName>
    </recommendedName>
</protein>
<evidence type="ECO:0000256" key="1">
    <source>
        <dbReference type="SAM" id="MobiDB-lite"/>
    </source>
</evidence>
<dbReference type="GO" id="GO:0003677">
    <property type="term" value="F:DNA binding"/>
    <property type="evidence" value="ECO:0007669"/>
    <property type="project" value="InterPro"/>
</dbReference>
<dbReference type="InterPro" id="IPR016032">
    <property type="entry name" value="Sig_transdc_resp-reg_C-effctor"/>
</dbReference>
<feature type="region of interest" description="Disordered" evidence="1">
    <location>
        <begin position="1"/>
        <end position="38"/>
    </location>
</feature>
<dbReference type="SUPFAM" id="SSF46894">
    <property type="entry name" value="C-terminal effector domain of the bipartite response regulators"/>
    <property type="match status" value="1"/>
</dbReference>
<evidence type="ECO:0000259" key="2">
    <source>
        <dbReference type="Pfam" id="PF11495"/>
    </source>
</evidence>
<evidence type="ECO:0000313" key="3">
    <source>
        <dbReference type="EMBL" id="MBB5934495.1"/>
    </source>
</evidence>
<feature type="domain" description="Transcription regulator TrmB C-terminal" evidence="2">
    <location>
        <begin position="200"/>
        <end position="349"/>
    </location>
</feature>
<sequence>MSVANRARGGSYAHPTSGLLPHPPPALHPGSQGDPISGVHRRLTVIPDAGCAAHSGAAVRSGAATEAGPGSAAAASEAEREVAGAAYAHPADAPRRLEGVSRDRADRVRGNRLRADLSVLDGGADGRHEGLREKRGKQSDRLVGGRWDIDRRDGDRSAGPDAVEVALRQVCELIESAVSIHRRSADQPTPVVVANDGPVVRHTVEQLLAGAQHSVSVTVSSCPERAQLIAPLLDQLAIASERGVTVRMLCAADSLDSLGITAAVRRGLVSHEVRVETGDLQSGVMVDGRTAFVRSGPERTERYASVIEDPASVRVLDLMFAAAWRTAMPVAEHLRLAERLRSDSVRKILDRLRAGRTDDVAAREIQVSLRTYRRHVAAIMRDVGANSRFQAGVRAYELGLLGPA</sequence>
<dbReference type="EMBL" id="JACHJL010000003">
    <property type="protein sequence ID" value="MBB5934495.1"/>
    <property type="molecule type" value="Genomic_DNA"/>
</dbReference>
<feature type="region of interest" description="Disordered" evidence="1">
    <location>
        <begin position="84"/>
        <end position="104"/>
    </location>
</feature>
<feature type="compositionally biased region" description="Basic and acidic residues" evidence="1">
    <location>
        <begin position="147"/>
        <end position="158"/>
    </location>
</feature>
<comment type="caution">
    <text evidence="3">The sequence shown here is derived from an EMBL/GenBank/DDBJ whole genome shotgun (WGS) entry which is preliminary data.</text>
</comment>
<dbReference type="SUPFAM" id="SSF56024">
    <property type="entry name" value="Phospholipase D/nuclease"/>
    <property type="match status" value="1"/>
</dbReference>
<organism evidence="3 4">
    <name type="scientific">Streptomyces zagrosensis</name>
    <dbReference type="NCBI Taxonomy" id="1042984"/>
    <lineage>
        <taxon>Bacteria</taxon>
        <taxon>Bacillati</taxon>
        <taxon>Actinomycetota</taxon>
        <taxon>Actinomycetes</taxon>
        <taxon>Kitasatosporales</taxon>
        <taxon>Streptomycetaceae</taxon>
        <taxon>Streptomyces</taxon>
    </lineage>
</organism>
<reference evidence="3 4" key="1">
    <citation type="submission" date="2020-08" db="EMBL/GenBank/DDBJ databases">
        <title>Genomic Encyclopedia of Type Strains, Phase III (KMG-III): the genomes of soil and plant-associated and newly described type strains.</title>
        <authorList>
            <person name="Whitman W."/>
        </authorList>
    </citation>
    <scope>NUCLEOTIDE SEQUENCE [LARGE SCALE GENOMIC DNA]</scope>
    <source>
        <strain evidence="3 4">CECT 8305</strain>
    </source>
</reference>
<dbReference type="InterPro" id="IPR036388">
    <property type="entry name" value="WH-like_DNA-bd_sf"/>
</dbReference>
<evidence type="ECO:0000313" key="4">
    <source>
        <dbReference type="Proteomes" id="UP000588098"/>
    </source>
</evidence>
<dbReference type="GO" id="GO:0006355">
    <property type="term" value="P:regulation of DNA-templated transcription"/>
    <property type="evidence" value="ECO:0007669"/>
    <property type="project" value="InterPro"/>
</dbReference>
<feature type="compositionally biased region" description="Basic and acidic residues" evidence="1">
    <location>
        <begin position="92"/>
        <end position="104"/>
    </location>
</feature>
<gene>
    <name evidence="3" type="ORF">FHS42_001542</name>
</gene>
<feature type="compositionally biased region" description="Basic and acidic residues" evidence="1">
    <location>
        <begin position="124"/>
        <end position="140"/>
    </location>
</feature>
<dbReference type="Pfam" id="PF11495">
    <property type="entry name" value="Regulator_TrmB"/>
    <property type="match status" value="1"/>
</dbReference>
<proteinExistence type="predicted"/>
<dbReference type="Gene3D" id="1.10.10.10">
    <property type="entry name" value="Winged helix-like DNA-binding domain superfamily/Winged helix DNA-binding domain"/>
    <property type="match status" value="1"/>
</dbReference>
<dbReference type="Proteomes" id="UP000588098">
    <property type="component" value="Unassembled WGS sequence"/>
</dbReference>
<dbReference type="InterPro" id="IPR021586">
    <property type="entry name" value="Tscrpt_reg_TrmB_C"/>
</dbReference>
<dbReference type="AlphaFoldDB" id="A0A7W9Q6J9"/>